<dbReference type="Proteomes" id="UP000267516">
    <property type="component" value="Segment"/>
</dbReference>
<protein>
    <submittedName>
        <fullName evidence="2">ORF1096</fullName>
    </submittedName>
    <submittedName>
        <fullName evidence="1">Wsv190</fullName>
    </submittedName>
</protein>
<reference evidence="2" key="3">
    <citation type="journal article" date="2018" name="Aquaculture">
        <title>Complete genome sequence of a white spot syndrome virus associated with a disease incursion in Australia.</title>
        <authorList>
            <person name="Oakey J."/>
            <person name="Smith C.S."/>
        </authorList>
    </citation>
    <scope>NUCLEOTIDE SEQUENCE [LARGE SCALE GENOMIC DNA]</scope>
    <source>
        <strain evidence="2">WSSV-AU</strain>
    </source>
</reference>
<gene>
    <name evidence="1" type="ORF">wssv_01900</name>
</gene>
<reference evidence="1" key="1">
    <citation type="submission" date="2012-08" db="EMBL/GenBank/DDBJ databases">
        <title>Cassytha pubescens and C. glabella (Lauraceae) are not disjunctly distributed between Australia and the Ryukyu Archipelago of Japan - evidence from morphological and molecular data.</title>
        <authorList>
            <person name="Kokubugata G."/>
            <person name="Nakamura K."/>
            <person name="Forster P.I."/>
            <person name="Wilson G.W."/>
            <person name="Holland A.E."/>
            <person name="Hirayama Y."/>
            <person name="Yokota M."/>
        </authorList>
    </citation>
    <scope>NUCLEOTIDE SEQUENCE</scope>
    <source>
        <strain evidence="1">K-LV1</strain>
    </source>
</reference>
<dbReference type="Proteomes" id="UP000277283">
    <property type="component" value="Segment"/>
</dbReference>
<evidence type="ECO:0000313" key="1">
    <source>
        <dbReference type="EMBL" id="AFX59567.1"/>
    </source>
</evidence>
<organism evidence="1 3">
    <name type="scientific">White spot syndrome virus</name>
    <dbReference type="NCBI Taxonomy" id="342409"/>
    <lineage>
        <taxon>Viruses</taxon>
        <taxon>Viruses incertae sedis</taxon>
        <taxon>Naldaviricetes</taxon>
        <taxon>Nimaviridae</taxon>
        <taxon>Whispovirus</taxon>
    </lineage>
</organism>
<proteinExistence type="predicted"/>
<sequence length="85" mass="8940">MNSLEEVRPGKIPLFLIQKMDANAPLKKIPSTAAKATISSAKSLLLCIQLIAHCSFFLMAGKCCAALNKIALSFSSGTSLSISSP</sequence>
<dbReference type="EMBL" id="MF768985">
    <property type="protein sequence ID" value="ATU83782.1"/>
    <property type="molecule type" value="Genomic_DNA"/>
</dbReference>
<evidence type="ECO:0000313" key="2">
    <source>
        <dbReference type="EMBL" id="ATU83782.1"/>
    </source>
</evidence>
<dbReference type="EMBL" id="JX515788">
    <property type="protein sequence ID" value="AFX59567.1"/>
    <property type="molecule type" value="Genomic_DNA"/>
</dbReference>
<name>K7XB22_9VIRU</name>
<accession>K7XB22</accession>
<reference evidence="3" key="2">
    <citation type="submission" date="2012-08" db="EMBL/GenBank/DDBJ databases">
        <authorList>
            <person name="Choi T.-J."/>
        </authorList>
    </citation>
    <scope>NUCLEOTIDE SEQUENCE [LARGE SCALE GENOMIC DNA]</scope>
    <source>
        <strain evidence="3">K-LV1</strain>
    </source>
</reference>
<evidence type="ECO:0000313" key="3">
    <source>
        <dbReference type="Proteomes" id="UP000277283"/>
    </source>
</evidence>